<organism evidence="1 2">
    <name type="scientific">Elsinoe batatas</name>
    <dbReference type="NCBI Taxonomy" id="2601811"/>
    <lineage>
        <taxon>Eukaryota</taxon>
        <taxon>Fungi</taxon>
        <taxon>Dikarya</taxon>
        <taxon>Ascomycota</taxon>
        <taxon>Pezizomycotina</taxon>
        <taxon>Dothideomycetes</taxon>
        <taxon>Dothideomycetidae</taxon>
        <taxon>Myriangiales</taxon>
        <taxon>Elsinoaceae</taxon>
        <taxon>Elsinoe</taxon>
    </lineage>
</organism>
<dbReference type="OrthoDB" id="3932329at2759"/>
<accession>A0A8K0PCZ3</accession>
<reference evidence="1" key="1">
    <citation type="submission" date="2021-07" db="EMBL/GenBank/DDBJ databases">
        <title>Elsinoe batatas strain:CRI-CJ2 Genome sequencing and assembly.</title>
        <authorList>
            <person name="Huang L."/>
        </authorList>
    </citation>
    <scope>NUCLEOTIDE SEQUENCE</scope>
    <source>
        <strain evidence="1">CRI-CJ2</strain>
    </source>
</reference>
<comment type="caution">
    <text evidence="1">The sequence shown here is derived from an EMBL/GenBank/DDBJ whole genome shotgun (WGS) entry which is preliminary data.</text>
</comment>
<dbReference type="EMBL" id="JAESVG020000010">
    <property type="protein sequence ID" value="KAG8624062.1"/>
    <property type="molecule type" value="Genomic_DNA"/>
</dbReference>
<proteinExistence type="predicted"/>
<name>A0A8K0PCZ3_9PEZI</name>
<evidence type="ECO:0000313" key="1">
    <source>
        <dbReference type="EMBL" id="KAG8624062.1"/>
    </source>
</evidence>
<sequence>MVVVWVVGRFPEQKWLTKSILLTISPRLGAPVEATAVMEMPATWDEYSWEGRGFIVNATGEKLLSNAFWEEWAFTPDQDRYNFIMAFHESCLEISKRFMISHTSTLTTRISDTGQLWNALEPIVRDFSINKMPKLIEIPSQYYGLSEWQSGTWELFTDLDENDDEDDELLNEEYERYCSQFYYVESDPLNIPDMTQSVLQGLQPLPNQVPVLMSSVWQGYLTNRDHNHTSLLHRIIRLPWELRSAILFQHRPFDDMSREPNYLFPPVMWKEALLNGLLPWLWDLDHTIVESHPDSSDGREWNWEALARTLAQDDILLPGPGMPNCPRGLKNRRRIWQLVDDLRPDGKPAHRPYRLPARE</sequence>
<evidence type="ECO:0000313" key="2">
    <source>
        <dbReference type="Proteomes" id="UP000809789"/>
    </source>
</evidence>
<dbReference type="Proteomes" id="UP000809789">
    <property type="component" value="Unassembled WGS sequence"/>
</dbReference>
<keyword evidence="2" id="KW-1185">Reference proteome</keyword>
<dbReference type="AlphaFoldDB" id="A0A8K0PCZ3"/>
<gene>
    <name evidence="1" type="ORF">KVT40_009038</name>
</gene>
<protein>
    <submittedName>
        <fullName evidence="1">Uncharacterized protein</fullName>
    </submittedName>
</protein>